<evidence type="ECO:0000313" key="3">
    <source>
        <dbReference type="EMBL" id="MCL7748026.1"/>
    </source>
</evidence>
<feature type="region of interest" description="Disordered" evidence="1">
    <location>
        <begin position="95"/>
        <end position="126"/>
    </location>
</feature>
<proteinExistence type="predicted"/>
<dbReference type="Proteomes" id="UP001139150">
    <property type="component" value="Unassembled WGS sequence"/>
</dbReference>
<dbReference type="EMBL" id="JAKRYL010000012">
    <property type="protein sequence ID" value="MCL7748026.1"/>
    <property type="molecule type" value="Genomic_DNA"/>
</dbReference>
<keyword evidence="4" id="KW-1185">Reference proteome</keyword>
<feature type="compositionally biased region" description="Acidic residues" evidence="1">
    <location>
        <begin position="45"/>
        <end position="57"/>
    </location>
</feature>
<sequence>MYKQWIMIVIAAFILGACSPMQTVKEAILGPEPKEATTDGSLLDAEPDEGNEVDEETERQSSSDSSEIDGNGEAETESISSSGSYIDASVFANQESNTSGASGSNGGTREETGSRPASEDAGANVDVIAQEEELKDKIYRAVERYEYGLIEAINSGNFQRVAPAITPNSPLYHDQIGLVERLYERGITEKLHQFTIQHYELNSHANEHRVVVDVTVEIIQKDQSSVINDYTWTYTIEERHGEMTLSNLE</sequence>
<reference evidence="3" key="1">
    <citation type="submission" date="2022-02" db="EMBL/GenBank/DDBJ databases">
        <title>Halalkalibacter sp. nov. isolated from Lonar Lake, India.</title>
        <authorList>
            <person name="Joshi A."/>
            <person name="Thite S."/>
            <person name="Lodha T."/>
        </authorList>
    </citation>
    <scope>NUCLEOTIDE SEQUENCE</scope>
    <source>
        <strain evidence="3">MEB205</strain>
    </source>
</reference>
<dbReference type="PROSITE" id="PS51257">
    <property type="entry name" value="PROKAR_LIPOPROTEIN"/>
    <property type="match status" value="1"/>
</dbReference>
<feature type="compositionally biased region" description="Acidic residues" evidence="1">
    <location>
        <begin position="66"/>
        <end position="76"/>
    </location>
</feature>
<protein>
    <recommendedName>
        <fullName evidence="2">TcaA protein NTF2-like domain-containing protein</fullName>
    </recommendedName>
</protein>
<evidence type="ECO:0000256" key="1">
    <source>
        <dbReference type="SAM" id="MobiDB-lite"/>
    </source>
</evidence>
<dbReference type="Pfam" id="PF22819">
    <property type="entry name" value="TcaA_5th"/>
    <property type="match status" value="1"/>
</dbReference>
<comment type="caution">
    <text evidence="3">The sequence shown here is derived from an EMBL/GenBank/DDBJ whole genome shotgun (WGS) entry which is preliminary data.</text>
</comment>
<gene>
    <name evidence="3" type="ORF">MF646_12920</name>
</gene>
<accession>A0A9X2I4F2</accession>
<evidence type="ECO:0000313" key="4">
    <source>
        <dbReference type="Proteomes" id="UP001139150"/>
    </source>
</evidence>
<feature type="region of interest" description="Disordered" evidence="1">
    <location>
        <begin position="31"/>
        <end position="81"/>
    </location>
</feature>
<organism evidence="3 4">
    <name type="scientific">Halalkalibacter alkaliphilus</name>
    <dbReference type="NCBI Taxonomy" id="2917993"/>
    <lineage>
        <taxon>Bacteria</taxon>
        <taxon>Bacillati</taxon>
        <taxon>Bacillota</taxon>
        <taxon>Bacilli</taxon>
        <taxon>Bacillales</taxon>
        <taxon>Bacillaceae</taxon>
        <taxon>Halalkalibacter</taxon>
    </lineage>
</organism>
<feature type="domain" description="TcaA protein NTF2-like" evidence="2">
    <location>
        <begin position="135"/>
        <end position="248"/>
    </location>
</feature>
<name>A0A9X2I4F2_9BACI</name>
<dbReference type="RefSeq" id="WP_250096919.1">
    <property type="nucleotide sequence ID" value="NZ_JAKRYL010000012.1"/>
</dbReference>
<evidence type="ECO:0000259" key="2">
    <source>
        <dbReference type="Pfam" id="PF22819"/>
    </source>
</evidence>
<dbReference type="InterPro" id="IPR054528">
    <property type="entry name" value="TcaA_5th"/>
</dbReference>
<dbReference type="AlphaFoldDB" id="A0A9X2I4F2"/>